<dbReference type="AlphaFoldDB" id="A0A0M9AE27"/>
<evidence type="ECO:0000256" key="5">
    <source>
        <dbReference type="SAM" id="SignalP"/>
    </source>
</evidence>
<proteinExistence type="inferred from homology"/>
<organism evidence="7 8">
    <name type="scientific">Thermus aquaticus</name>
    <dbReference type="NCBI Taxonomy" id="271"/>
    <lineage>
        <taxon>Bacteria</taxon>
        <taxon>Thermotogati</taxon>
        <taxon>Deinococcota</taxon>
        <taxon>Deinococci</taxon>
        <taxon>Thermales</taxon>
        <taxon>Thermaceae</taxon>
        <taxon>Thermus</taxon>
    </lineage>
</organism>
<name>A0A0M9AE27_THEAQ</name>
<comment type="caution">
    <text evidence="7">The sequence shown here is derived from an EMBL/GenBank/DDBJ whole genome shotgun (WGS) entry which is preliminary data.</text>
</comment>
<dbReference type="Gene3D" id="3.40.50.2300">
    <property type="match status" value="2"/>
</dbReference>
<evidence type="ECO:0000313" key="8">
    <source>
        <dbReference type="Proteomes" id="UP000037685"/>
    </source>
</evidence>
<dbReference type="Pfam" id="PF13458">
    <property type="entry name" value="Peripla_BP_6"/>
    <property type="match status" value="1"/>
</dbReference>
<sequence length="390" mass="41938">MRKVGFLVAGVAALGMALGQANVIKIASQSPLSGPQAALGEQIKLGAELAIEDAKARFRALGFDLQLVPYDDQANPDVGVANANRIINDPDILGVVGHLNSGVAIPASEVYARVGLVMVSPANTAPRVTDRRLPNVNRICGRDDVQGPVGAEYAVNNLKVRNVFIIHDKTTYGQGLAEEFRKRLEALGGRTVAFVGTEEQANFVPIINQIRGARPVPELIYFGGIYSQIGPFVKQLRERGVKTRLMGGDGLDASEFVRLAGKENAAGTFYTTVAGPVSAFPKAKAVAQKFKQKYGKEIEGFGIYAYDAANVILMALENAIKASGGRKPTREQVSQEVRKVKMEGLTGTIEFDDKGDNKRARYFVMQVAATGNWADNKLIRIIELAPPGSQ</sequence>
<dbReference type="InterPro" id="IPR000709">
    <property type="entry name" value="Leu_Ile_Val-bd"/>
</dbReference>
<evidence type="ECO:0000259" key="6">
    <source>
        <dbReference type="Pfam" id="PF13458"/>
    </source>
</evidence>
<dbReference type="InterPro" id="IPR028081">
    <property type="entry name" value="Leu-bd"/>
</dbReference>
<feature type="chain" id="PRO_5005831208" evidence="5">
    <location>
        <begin position="22"/>
        <end position="390"/>
    </location>
</feature>
<feature type="domain" description="Leucine-binding protein" evidence="6">
    <location>
        <begin position="24"/>
        <end position="371"/>
    </location>
</feature>
<keyword evidence="2" id="KW-0813">Transport</keyword>
<dbReference type="CDD" id="cd06342">
    <property type="entry name" value="PBP1_ABC_LIVBP-like"/>
    <property type="match status" value="1"/>
</dbReference>
<dbReference type="SUPFAM" id="SSF53822">
    <property type="entry name" value="Periplasmic binding protein-like I"/>
    <property type="match status" value="1"/>
</dbReference>
<feature type="signal peptide" evidence="5">
    <location>
        <begin position="1"/>
        <end position="21"/>
    </location>
</feature>
<dbReference type="EMBL" id="LHCI01000106">
    <property type="protein sequence ID" value="KOX90062.1"/>
    <property type="molecule type" value="Genomic_DNA"/>
</dbReference>
<gene>
    <name evidence="7" type="primary">braC_1</name>
    <name evidence="7" type="ORF">BVI061214_01249</name>
</gene>
<dbReference type="PANTHER" id="PTHR47151">
    <property type="entry name" value="LEU/ILE/VAL-BINDING ABC TRANSPORTER SUBUNIT"/>
    <property type="match status" value="1"/>
</dbReference>
<evidence type="ECO:0000256" key="4">
    <source>
        <dbReference type="ARBA" id="ARBA00022970"/>
    </source>
</evidence>
<keyword evidence="4" id="KW-0029">Amino-acid transport</keyword>
<keyword evidence="3 5" id="KW-0732">Signal</keyword>
<dbReference type="PANTHER" id="PTHR47151:SF2">
    <property type="entry name" value="AMINO ACID BINDING PROTEIN"/>
    <property type="match status" value="1"/>
</dbReference>
<dbReference type="InterPro" id="IPR028082">
    <property type="entry name" value="Peripla_BP_I"/>
</dbReference>
<dbReference type="RefSeq" id="WP_053767722.1">
    <property type="nucleotide sequence ID" value="NZ_LHCI01000106.1"/>
</dbReference>
<accession>A0A0M9AE27</accession>
<reference evidence="8" key="1">
    <citation type="submission" date="2015-07" db="EMBL/GenBank/DDBJ databases">
        <authorList>
            <person name="Zylicz-Stachula A."/>
            <person name="Jezewska-Frackowiak J."/>
            <person name="Czajkowska E."/>
            <person name="Skowron P.M."/>
        </authorList>
    </citation>
    <scope>NUCLEOTIDE SEQUENCE [LARGE SCALE GENOMIC DNA]</scope>
    <source>
        <strain evidence="8">ATCC 25104 / DSM 625 / JCM 10724 / NBRC 103206 / NCIMB 11243 / YT-1</strain>
    </source>
</reference>
<dbReference type="Proteomes" id="UP000037685">
    <property type="component" value="Unassembled WGS sequence"/>
</dbReference>
<evidence type="ECO:0000256" key="1">
    <source>
        <dbReference type="ARBA" id="ARBA00010062"/>
    </source>
</evidence>
<dbReference type="GO" id="GO:0006865">
    <property type="term" value="P:amino acid transport"/>
    <property type="evidence" value="ECO:0007669"/>
    <property type="project" value="UniProtKB-KW"/>
</dbReference>
<comment type="similarity">
    <text evidence="1">Belongs to the leucine-binding protein family.</text>
</comment>
<dbReference type="PRINTS" id="PR00337">
    <property type="entry name" value="LEUILEVALBP"/>
</dbReference>
<evidence type="ECO:0000256" key="2">
    <source>
        <dbReference type="ARBA" id="ARBA00022448"/>
    </source>
</evidence>
<evidence type="ECO:0000256" key="3">
    <source>
        <dbReference type="ARBA" id="ARBA00022729"/>
    </source>
</evidence>
<dbReference type="PATRIC" id="fig|271.14.peg.1324"/>
<protein>
    <submittedName>
        <fullName evidence="7">Leucine-, isoleucine-, valine-, threonine-, and alanine-binding protein</fullName>
    </submittedName>
</protein>
<evidence type="ECO:0000313" key="7">
    <source>
        <dbReference type="EMBL" id="KOX90062.1"/>
    </source>
</evidence>